<sequence>MAPGKPKERSTTEEAEPTSPDLEARLHSAKADRITAPLRHRTFRRIWTASLVSNLGSLVQGVGVAWAMTEMSSSADKVALVQTALGLPVMLIAIPAGAIADLHDRRIVALISLGIALTASATLAVLALLGLLTPDLLLGLCFAAGCGTAMLGPAWQAAVGEQVPPQALPAAVALNGISYNIARSVGPAVGGIIVASAGTVAAFTFNTISFVPLIAALYLWKRASERSRLPPERLGHAILLGVRYITNSPPIMIVLVRTIIFGLVSGAILALLPVVVRDRLLGGAPTYGVMLGAFGLGAILGAINISLVRERLSSEAAMRCCTLSMAAGIATLALSHNPLMAAFGLVLAGTGWTLSWTLLNIGVQLSAPRWVAARSLAAYQAAASGGLAIGSWGWGHLTDIAGVETALLVAASLMLASPLVGLRLRMPSVGEGAEEGSLLEDPQVRLPVRGRDGPVVIEIEYRVEQKNAPDFREAMQELRLVRQRNGAYGWSIAQNMADPEAWIERYHFHTWHDYLRQRNRSTMAEQALEGAVIKDYHVGPGKVRVRRTIEGFARG</sequence>
<dbReference type="InterPro" id="IPR010290">
    <property type="entry name" value="TM_effector"/>
</dbReference>
<dbReference type="Proteomes" id="UP000290401">
    <property type="component" value="Unassembled WGS sequence"/>
</dbReference>
<feature type="transmembrane region" description="Helical" evidence="8">
    <location>
        <begin position="192"/>
        <end position="220"/>
    </location>
</feature>
<proteinExistence type="predicted"/>
<reference evidence="10 12" key="1">
    <citation type="submission" date="2018-06" db="EMBL/GenBank/DDBJ databases">
        <title>Comparative genomics of rhizobia nodulating Arachis hypogaea in China.</title>
        <authorList>
            <person name="Li Y."/>
        </authorList>
    </citation>
    <scope>NUCLEOTIDE SEQUENCE [LARGE SCALE GENOMIC DNA]</scope>
    <source>
        <strain evidence="10 12">CCBAU 51670</strain>
        <plasmid evidence="10 12">unnamed1</plasmid>
    </source>
</reference>
<dbReference type="CDD" id="cd06173">
    <property type="entry name" value="MFS_MefA_like"/>
    <property type="match status" value="1"/>
</dbReference>
<comment type="subcellular location">
    <subcellularLocation>
        <location evidence="1">Cell membrane</location>
        <topology evidence="1">Multi-pass membrane protein</topology>
    </subcellularLocation>
</comment>
<evidence type="ECO:0000256" key="6">
    <source>
        <dbReference type="ARBA" id="ARBA00023136"/>
    </source>
</evidence>
<evidence type="ECO:0000256" key="3">
    <source>
        <dbReference type="ARBA" id="ARBA00022475"/>
    </source>
</evidence>
<gene>
    <name evidence="11" type="ORF">EAS56_38195</name>
    <name evidence="10" type="ORF">XH91_35415</name>
</gene>
<dbReference type="InterPro" id="IPR036259">
    <property type="entry name" value="MFS_trans_sf"/>
</dbReference>
<dbReference type="Proteomes" id="UP000288972">
    <property type="component" value="Plasmid unnamed1"/>
</dbReference>
<dbReference type="PANTHER" id="PTHR23513:SF11">
    <property type="entry name" value="STAPHYLOFERRIN A TRANSPORTER"/>
    <property type="match status" value="1"/>
</dbReference>
<reference evidence="11 13" key="2">
    <citation type="submission" date="2018-10" db="EMBL/GenBank/DDBJ databases">
        <title>Bradyrhizobium sp. nov., effective nodules isolated from peanut in China.</title>
        <authorList>
            <person name="Li Y."/>
        </authorList>
    </citation>
    <scope>NUCLEOTIDE SEQUENCE [LARGE SCALE GENOMIC DNA]</scope>
    <source>
        <strain evidence="11 13">CCBAU 53426</strain>
    </source>
</reference>
<evidence type="ECO:0000256" key="2">
    <source>
        <dbReference type="ARBA" id="ARBA00022448"/>
    </source>
</evidence>
<evidence type="ECO:0000313" key="10">
    <source>
        <dbReference type="EMBL" id="QAU51216.1"/>
    </source>
</evidence>
<dbReference type="EMBL" id="RDQZ01000079">
    <property type="protein sequence ID" value="RXH02913.1"/>
    <property type="molecule type" value="Genomic_DNA"/>
</dbReference>
<dbReference type="PROSITE" id="PS50850">
    <property type="entry name" value="MFS"/>
    <property type="match status" value="1"/>
</dbReference>
<dbReference type="Pfam" id="PF05977">
    <property type="entry name" value="MFS_3"/>
    <property type="match status" value="1"/>
</dbReference>
<geneLocation type="plasmid" evidence="10 12">
    <name>unnamed1</name>
</geneLocation>
<dbReference type="EMBL" id="CP030054">
    <property type="protein sequence ID" value="QAU51216.1"/>
    <property type="molecule type" value="Genomic_DNA"/>
</dbReference>
<evidence type="ECO:0000313" key="12">
    <source>
        <dbReference type="Proteomes" id="UP000288972"/>
    </source>
</evidence>
<feature type="transmembrane region" description="Helical" evidence="8">
    <location>
        <begin position="340"/>
        <end position="359"/>
    </location>
</feature>
<keyword evidence="6 8" id="KW-0472">Membrane</keyword>
<organism evidence="10 12">
    <name type="scientific">Bradyrhizobium guangzhouense</name>
    <dbReference type="NCBI Taxonomy" id="1325095"/>
    <lineage>
        <taxon>Bacteria</taxon>
        <taxon>Pseudomonadati</taxon>
        <taxon>Pseudomonadota</taxon>
        <taxon>Alphaproteobacteria</taxon>
        <taxon>Hyphomicrobiales</taxon>
        <taxon>Nitrobacteraceae</taxon>
        <taxon>Bradyrhizobium</taxon>
    </lineage>
</organism>
<keyword evidence="10" id="KW-0614">Plasmid</keyword>
<dbReference type="SUPFAM" id="SSF103473">
    <property type="entry name" value="MFS general substrate transporter"/>
    <property type="match status" value="1"/>
</dbReference>
<feature type="transmembrane region" description="Helical" evidence="8">
    <location>
        <begin position="287"/>
        <end position="307"/>
    </location>
</feature>
<protein>
    <submittedName>
        <fullName evidence="10">MFS transporter</fullName>
    </submittedName>
</protein>
<keyword evidence="4 8" id="KW-0812">Transmembrane</keyword>
<evidence type="ECO:0000256" key="8">
    <source>
        <dbReference type="SAM" id="Phobius"/>
    </source>
</evidence>
<dbReference type="InterPro" id="IPR020846">
    <property type="entry name" value="MFS_dom"/>
</dbReference>
<name>A0AAE5X9Z5_9BRAD</name>
<feature type="transmembrane region" description="Helical" evidence="8">
    <location>
        <begin position="251"/>
        <end position="275"/>
    </location>
</feature>
<feature type="compositionally biased region" description="Basic and acidic residues" evidence="7">
    <location>
        <begin position="1"/>
        <end position="12"/>
    </location>
</feature>
<dbReference type="GO" id="GO:0022857">
    <property type="term" value="F:transmembrane transporter activity"/>
    <property type="evidence" value="ECO:0007669"/>
    <property type="project" value="InterPro"/>
</dbReference>
<dbReference type="Gene3D" id="1.20.1250.20">
    <property type="entry name" value="MFS general substrate transporter like domains"/>
    <property type="match status" value="1"/>
</dbReference>
<evidence type="ECO:0000256" key="4">
    <source>
        <dbReference type="ARBA" id="ARBA00022692"/>
    </source>
</evidence>
<evidence type="ECO:0000256" key="5">
    <source>
        <dbReference type="ARBA" id="ARBA00022989"/>
    </source>
</evidence>
<keyword evidence="13" id="KW-1185">Reference proteome</keyword>
<dbReference type="AlphaFoldDB" id="A0AAE5X9Z5"/>
<evidence type="ECO:0000259" key="9">
    <source>
        <dbReference type="PROSITE" id="PS50850"/>
    </source>
</evidence>
<feature type="transmembrane region" description="Helical" evidence="8">
    <location>
        <begin position="371"/>
        <end position="394"/>
    </location>
</feature>
<feature type="transmembrane region" description="Helical" evidence="8">
    <location>
        <begin position="400"/>
        <end position="422"/>
    </location>
</feature>
<dbReference type="PANTHER" id="PTHR23513">
    <property type="entry name" value="INTEGRAL MEMBRANE EFFLUX PROTEIN-RELATED"/>
    <property type="match status" value="1"/>
</dbReference>
<keyword evidence="2" id="KW-0813">Transport</keyword>
<feature type="transmembrane region" description="Helical" evidence="8">
    <location>
        <begin position="316"/>
        <end position="334"/>
    </location>
</feature>
<evidence type="ECO:0000256" key="7">
    <source>
        <dbReference type="SAM" id="MobiDB-lite"/>
    </source>
</evidence>
<accession>A0AAE5X9Z5</accession>
<keyword evidence="5 8" id="KW-1133">Transmembrane helix</keyword>
<evidence type="ECO:0000313" key="11">
    <source>
        <dbReference type="EMBL" id="RXH02913.1"/>
    </source>
</evidence>
<feature type="transmembrane region" description="Helical" evidence="8">
    <location>
        <begin position="79"/>
        <end position="100"/>
    </location>
</feature>
<feature type="region of interest" description="Disordered" evidence="7">
    <location>
        <begin position="1"/>
        <end position="26"/>
    </location>
</feature>
<dbReference type="GO" id="GO:0005886">
    <property type="term" value="C:plasma membrane"/>
    <property type="evidence" value="ECO:0007669"/>
    <property type="project" value="UniProtKB-SubCell"/>
</dbReference>
<dbReference type="KEGG" id="bgz:XH91_35415"/>
<feature type="transmembrane region" description="Helical" evidence="8">
    <location>
        <begin position="46"/>
        <end position="67"/>
    </location>
</feature>
<keyword evidence="3" id="KW-1003">Cell membrane</keyword>
<evidence type="ECO:0000256" key="1">
    <source>
        <dbReference type="ARBA" id="ARBA00004651"/>
    </source>
</evidence>
<evidence type="ECO:0000313" key="13">
    <source>
        <dbReference type="Proteomes" id="UP000290401"/>
    </source>
</evidence>
<feature type="domain" description="Major facilitator superfamily (MFS) profile" evidence="9">
    <location>
        <begin position="42"/>
        <end position="429"/>
    </location>
</feature>
<feature type="transmembrane region" description="Helical" evidence="8">
    <location>
        <begin position="107"/>
        <end position="130"/>
    </location>
</feature>